<accession>B1ZU70</accession>
<dbReference type="InterPro" id="IPR010225">
    <property type="entry name" value="HrpB"/>
</dbReference>
<keyword evidence="4" id="KW-0067">ATP-binding</keyword>
<dbReference type="GO" id="GO:0005524">
    <property type="term" value="F:ATP binding"/>
    <property type="evidence" value="ECO:0007669"/>
    <property type="project" value="UniProtKB-KW"/>
</dbReference>
<feature type="domain" description="Helicase C-terminal" evidence="7">
    <location>
        <begin position="209"/>
        <end position="374"/>
    </location>
</feature>
<evidence type="ECO:0000256" key="2">
    <source>
        <dbReference type="ARBA" id="ARBA00022801"/>
    </source>
</evidence>
<dbReference type="CDD" id="cd18791">
    <property type="entry name" value="SF2_C_RHA"/>
    <property type="match status" value="1"/>
</dbReference>
<reference evidence="8 9" key="1">
    <citation type="journal article" date="2011" name="J. Bacteriol.">
        <title>Genome sequence of the verrucomicrobium Opitutus terrae PB90-1, an abundant inhabitant of rice paddy soil ecosystems.</title>
        <authorList>
            <person name="van Passel M.W."/>
            <person name="Kant R."/>
            <person name="Palva A."/>
            <person name="Copeland A."/>
            <person name="Lucas S."/>
            <person name="Lapidus A."/>
            <person name="Glavina del Rio T."/>
            <person name="Pitluck S."/>
            <person name="Goltsman E."/>
            <person name="Clum A."/>
            <person name="Sun H."/>
            <person name="Schmutz J."/>
            <person name="Larimer F.W."/>
            <person name="Land M.L."/>
            <person name="Hauser L."/>
            <person name="Kyrpides N."/>
            <person name="Mikhailova N."/>
            <person name="Richardson P.P."/>
            <person name="Janssen P.H."/>
            <person name="de Vos W.M."/>
            <person name="Smidt H."/>
        </authorList>
    </citation>
    <scope>NUCLEOTIDE SEQUENCE [LARGE SCALE GENOMIC DNA]</scope>
    <source>
        <strain evidence="9">DSM 11246 / JCM 15787 / PB90-1</strain>
    </source>
</reference>
<keyword evidence="9" id="KW-1185">Reference proteome</keyword>
<dbReference type="eggNOG" id="COG1643">
    <property type="taxonomic scope" value="Bacteria"/>
</dbReference>
<dbReference type="Pfam" id="PF08482">
    <property type="entry name" value="HrpB_C"/>
    <property type="match status" value="1"/>
</dbReference>
<dbReference type="GO" id="GO:0016787">
    <property type="term" value="F:hydrolase activity"/>
    <property type="evidence" value="ECO:0007669"/>
    <property type="project" value="UniProtKB-KW"/>
</dbReference>
<dbReference type="GO" id="GO:0003676">
    <property type="term" value="F:nucleic acid binding"/>
    <property type="evidence" value="ECO:0007669"/>
    <property type="project" value="InterPro"/>
</dbReference>
<dbReference type="InterPro" id="IPR011545">
    <property type="entry name" value="DEAD/DEAH_box_helicase_dom"/>
</dbReference>
<dbReference type="HOGENOM" id="CLU_001832_5_6_0"/>
<protein>
    <submittedName>
        <fullName evidence="8">Helicase ATP-dependent domain protein</fullName>
    </submittedName>
</protein>
<dbReference type="OrthoDB" id="9808833at2"/>
<dbReference type="SMART" id="SM00490">
    <property type="entry name" value="HELICc"/>
    <property type="match status" value="1"/>
</dbReference>
<dbReference type="InterPro" id="IPR027417">
    <property type="entry name" value="P-loop_NTPase"/>
</dbReference>
<dbReference type="Pfam" id="PF21010">
    <property type="entry name" value="HA2_C"/>
    <property type="match status" value="1"/>
</dbReference>
<evidence type="ECO:0000259" key="7">
    <source>
        <dbReference type="PROSITE" id="PS51194"/>
    </source>
</evidence>
<keyword evidence="2" id="KW-0378">Hydrolase</keyword>
<dbReference type="InterPro" id="IPR001650">
    <property type="entry name" value="Helicase_C-like"/>
</dbReference>
<evidence type="ECO:0000256" key="4">
    <source>
        <dbReference type="ARBA" id="ARBA00022840"/>
    </source>
</evidence>
<dbReference type="SMART" id="SM00487">
    <property type="entry name" value="DEXDc"/>
    <property type="match status" value="1"/>
</dbReference>
<name>B1ZU70_OPITP</name>
<dbReference type="InterPro" id="IPR014001">
    <property type="entry name" value="Helicase_ATP-bd"/>
</dbReference>
<dbReference type="EMBL" id="CP001032">
    <property type="protein sequence ID" value="ACB76636.1"/>
    <property type="molecule type" value="Genomic_DNA"/>
</dbReference>
<dbReference type="Gene3D" id="1.20.120.1080">
    <property type="match status" value="1"/>
</dbReference>
<dbReference type="PANTHER" id="PTHR43519:SF1">
    <property type="entry name" value="ATP-DEPENDENT RNA HELICASE HRPB"/>
    <property type="match status" value="1"/>
</dbReference>
<dbReference type="FunFam" id="3.40.50.300:FF:002125">
    <property type="entry name" value="ATP-dependent helicase HrpB"/>
    <property type="match status" value="1"/>
</dbReference>
<evidence type="ECO:0000313" key="9">
    <source>
        <dbReference type="Proteomes" id="UP000007013"/>
    </source>
</evidence>
<dbReference type="PROSITE" id="PS51192">
    <property type="entry name" value="HELICASE_ATP_BIND_1"/>
    <property type="match status" value="1"/>
</dbReference>
<organism evidence="8 9">
    <name type="scientific">Opitutus terrae (strain DSM 11246 / JCM 15787 / PB90-1)</name>
    <dbReference type="NCBI Taxonomy" id="452637"/>
    <lineage>
        <taxon>Bacteria</taxon>
        <taxon>Pseudomonadati</taxon>
        <taxon>Verrucomicrobiota</taxon>
        <taxon>Opitutia</taxon>
        <taxon>Opitutales</taxon>
        <taxon>Opitutaceae</taxon>
        <taxon>Opitutus</taxon>
    </lineage>
</organism>
<sequence length="865" mass="97017">MSPRELPIYELESAVVSAVRAHGRLIVQAPTGSGKSTQIPQMLLQHGLLGERGEVVVLQPRRLAARLLAKRVAEEMGSRLGDTVGYQIRLESRVSDRTRIRFVTEGILLRQMSFDASLRGVSAVVFDEFHERHLYGDISLARALQIQQSTRPDLKILVMSATLDAGALQTYLAPCETLVSQGRSFPVRIEYLPKTVNFDHDAVWDVAARECERIATTQAGDMLVFMPGAYEISRTVQAIQGSRALRDCVCFPLHGELPPDAQDRAVARYDTRKIIVSTNVAETSLTIEGVTAVIDSGLARMARFDPHRGINTLLIEKISAASADQRAGRAGRTAPGVCVRLWTEREHAQRAPQELPEVKRLDLAEVVLTLKASGIDDVANFPWLEKPDPKALERAEMLLADLGAIGAATPSSRQDRRDEGVAPPGETSITDVGRKMLRFPVHPRYARMLLAAQERGCVRPVALMAALTQGRSFLLRGVSRDVDDAREDALGEEHESDFFLLMRAWSYADRSNYSLEACRRLGIHAQAARQVGPLFQQFLEIAEKEGLDVGERRVESSDVRKCVLAGFSDHLAKRLDAGTLRCELVHQRRGLLARESAIHKAPLLVAAEISEVEGRGGEINVLLSLATAIEEPWLEEIFPDDYRQTRGVVYDEQAKRVVSRRERRFRDLVLEAKVSGDEAPLNEAAALLTKEVLAGRIKLEAWDEAVEQWITRVNRMAEWFPELEVNPITDADRATLIEQVCYGELSARDVRDKPVMPVLRDWLTQEQLAVLDDYLPERLTMANGRRSKLRYENDGPPILSARIQELYGINGKFTIGHGRVPVKIEVLAPNQRPIQVTDDLTNFWREQYPKIKTELSRRYPRHEWR</sequence>
<dbReference type="PIRSF" id="PIRSF005496">
    <property type="entry name" value="ATP_hel_hrpB"/>
    <property type="match status" value="1"/>
</dbReference>
<dbReference type="PANTHER" id="PTHR43519">
    <property type="entry name" value="ATP-DEPENDENT RNA HELICASE HRPB"/>
    <property type="match status" value="1"/>
</dbReference>
<dbReference type="PROSITE" id="PS51194">
    <property type="entry name" value="HELICASE_CTER"/>
    <property type="match status" value="1"/>
</dbReference>
<dbReference type="InterPro" id="IPR007502">
    <property type="entry name" value="Helicase-assoc_dom"/>
</dbReference>
<dbReference type="RefSeq" id="WP_012376165.1">
    <property type="nucleotide sequence ID" value="NC_010571.1"/>
</dbReference>
<dbReference type="CDD" id="cd17917">
    <property type="entry name" value="DEXHc_RHA-like"/>
    <property type="match status" value="1"/>
</dbReference>
<dbReference type="InterPro" id="IPR013689">
    <property type="entry name" value="RNA_helicase_ATP-dep_HrpB_C"/>
</dbReference>
<dbReference type="STRING" id="452637.Oter_3359"/>
<gene>
    <name evidence="8" type="ordered locus">Oter_3359</name>
</gene>
<feature type="domain" description="Helicase ATP-binding" evidence="6">
    <location>
        <begin position="16"/>
        <end position="181"/>
    </location>
</feature>
<evidence type="ECO:0000256" key="3">
    <source>
        <dbReference type="ARBA" id="ARBA00022806"/>
    </source>
</evidence>
<dbReference type="Pfam" id="PF00271">
    <property type="entry name" value="Helicase_C"/>
    <property type="match status" value="1"/>
</dbReference>
<feature type="region of interest" description="Disordered" evidence="5">
    <location>
        <begin position="409"/>
        <end position="429"/>
    </location>
</feature>
<dbReference type="GO" id="GO:0004386">
    <property type="term" value="F:helicase activity"/>
    <property type="evidence" value="ECO:0007669"/>
    <property type="project" value="UniProtKB-KW"/>
</dbReference>
<dbReference type="Proteomes" id="UP000007013">
    <property type="component" value="Chromosome"/>
</dbReference>
<evidence type="ECO:0000256" key="5">
    <source>
        <dbReference type="SAM" id="MobiDB-lite"/>
    </source>
</evidence>
<dbReference type="SMART" id="SM00847">
    <property type="entry name" value="HA2"/>
    <property type="match status" value="1"/>
</dbReference>
<dbReference type="SUPFAM" id="SSF52540">
    <property type="entry name" value="P-loop containing nucleoside triphosphate hydrolases"/>
    <property type="match status" value="1"/>
</dbReference>
<evidence type="ECO:0000259" key="6">
    <source>
        <dbReference type="PROSITE" id="PS51192"/>
    </source>
</evidence>
<dbReference type="NCBIfam" id="TIGR01970">
    <property type="entry name" value="DEAH_box_HrpB"/>
    <property type="match status" value="1"/>
</dbReference>
<dbReference type="Gene3D" id="3.40.50.300">
    <property type="entry name" value="P-loop containing nucleotide triphosphate hydrolases"/>
    <property type="match status" value="2"/>
</dbReference>
<dbReference type="AlphaFoldDB" id="B1ZU70"/>
<dbReference type="KEGG" id="ote:Oter_3359"/>
<keyword evidence="3 8" id="KW-0347">Helicase</keyword>
<proteinExistence type="predicted"/>
<dbReference type="Pfam" id="PF00270">
    <property type="entry name" value="DEAD"/>
    <property type="match status" value="1"/>
</dbReference>
<evidence type="ECO:0000313" key="8">
    <source>
        <dbReference type="EMBL" id="ACB76636.1"/>
    </source>
</evidence>
<evidence type="ECO:0000256" key="1">
    <source>
        <dbReference type="ARBA" id="ARBA00022741"/>
    </source>
</evidence>
<keyword evidence="1" id="KW-0547">Nucleotide-binding</keyword>